<keyword evidence="3" id="KW-1185">Reference proteome</keyword>
<organism evidence="2 3">
    <name type="scientific">Urochloa decumbens</name>
    <dbReference type="NCBI Taxonomy" id="240449"/>
    <lineage>
        <taxon>Eukaryota</taxon>
        <taxon>Viridiplantae</taxon>
        <taxon>Streptophyta</taxon>
        <taxon>Embryophyta</taxon>
        <taxon>Tracheophyta</taxon>
        <taxon>Spermatophyta</taxon>
        <taxon>Magnoliopsida</taxon>
        <taxon>Liliopsida</taxon>
        <taxon>Poales</taxon>
        <taxon>Poaceae</taxon>
        <taxon>PACMAD clade</taxon>
        <taxon>Panicoideae</taxon>
        <taxon>Panicodae</taxon>
        <taxon>Paniceae</taxon>
        <taxon>Melinidinae</taxon>
        <taxon>Urochloa</taxon>
    </lineage>
</organism>
<evidence type="ECO:0000256" key="1">
    <source>
        <dbReference type="SAM" id="MobiDB-lite"/>
    </source>
</evidence>
<dbReference type="EMBL" id="OZ075126">
    <property type="protein sequence ID" value="CAL4941197.1"/>
    <property type="molecule type" value="Genomic_DNA"/>
</dbReference>
<evidence type="ECO:0000313" key="2">
    <source>
        <dbReference type="EMBL" id="CAL4941197.1"/>
    </source>
</evidence>
<proteinExistence type="predicted"/>
<evidence type="ECO:0000313" key="3">
    <source>
        <dbReference type="Proteomes" id="UP001497457"/>
    </source>
</evidence>
<gene>
    <name evidence="2" type="ORF">URODEC1_LOCUS32920</name>
</gene>
<reference evidence="3" key="1">
    <citation type="submission" date="2024-06" db="EMBL/GenBank/DDBJ databases">
        <authorList>
            <person name="Ryan C."/>
        </authorList>
    </citation>
    <scope>NUCLEOTIDE SEQUENCE [LARGE SCALE GENOMIC DNA]</scope>
</reference>
<sequence length="199" mass="21385">MDNVLLDRSASGFDFRLWNGAVDDGCRSFAMMSTPRSIYSSFPYVPPQLPPFQYAPYLQPSLSLPPLPPRRPALLPLPPPAMARTAKYAAPPPPPPPAAARRTGLVGEYKRKKPRAPRPPGEEPPRAAQRMKPLERAAPLPPATAVDEALDDLEREVTRGFVEDLVLALAPPPSSLPLPTFSLVRAPAVKAAAASCAAV</sequence>
<dbReference type="Proteomes" id="UP001497457">
    <property type="component" value="Chromosome 16b"/>
</dbReference>
<dbReference type="AlphaFoldDB" id="A0ABC8YCX9"/>
<name>A0ABC8YCX9_9POAL</name>
<feature type="region of interest" description="Disordered" evidence="1">
    <location>
        <begin position="84"/>
        <end position="129"/>
    </location>
</feature>
<accession>A0ABC8YCX9</accession>
<protein>
    <submittedName>
        <fullName evidence="2">Uncharacterized protein</fullName>
    </submittedName>
</protein>
<reference evidence="2 3" key="2">
    <citation type="submission" date="2024-10" db="EMBL/GenBank/DDBJ databases">
        <authorList>
            <person name="Ryan C."/>
        </authorList>
    </citation>
    <scope>NUCLEOTIDE SEQUENCE [LARGE SCALE GENOMIC DNA]</scope>
</reference>